<dbReference type="EMBL" id="FNFP01000002">
    <property type="protein sequence ID" value="SDK54543.1"/>
    <property type="molecule type" value="Genomic_DNA"/>
</dbReference>
<evidence type="ECO:0000256" key="1">
    <source>
        <dbReference type="SAM" id="MobiDB-lite"/>
    </source>
</evidence>
<protein>
    <submittedName>
        <fullName evidence="2">Uncharacterized protein</fullName>
    </submittedName>
</protein>
<dbReference type="OrthoDB" id="1951558at2"/>
<feature type="region of interest" description="Disordered" evidence="1">
    <location>
        <begin position="268"/>
        <end position="305"/>
    </location>
</feature>
<accession>A0A1G9CS75</accession>
<dbReference type="STRING" id="393762.SAMN05660472_01543"/>
<evidence type="ECO:0000313" key="2">
    <source>
        <dbReference type="EMBL" id="SDK54543.1"/>
    </source>
</evidence>
<proteinExistence type="predicted"/>
<gene>
    <name evidence="2" type="ORF">SAMN05660472_01543</name>
</gene>
<feature type="compositionally biased region" description="Basic residues" evidence="1">
    <location>
        <begin position="284"/>
        <end position="302"/>
    </location>
</feature>
<reference evidence="2 3" key="1">
    <citation type="submission" date="2016-10" db="EMBL/GenBank/DDBJ databases">
        <authorList>
            <person name="de Groot N.N."/>
        </authorList>
    </citation>
    <scope>NUCLEOTIDE SEQUENCE [LARGE SCALE GENOMIC DNA]</scope>
    <source>
        <strain evidence="2 3">DSM 18346</strain>
    </source>
</reference>
<keyword evidence="3" id="KW-1185">Reference proteome</keyword>
<dbReference type="Proteomes" id="UP000198718">
    <property type="component" value="Unassembled WGS sequence"/>
</dbReference>
<dbReference type="AlphaFoldDB" id="A0A1G9CS75"/>
<dbReference type="RefSeq" id="WP_090552981.1">
    <property type="nucleotide sequence ID" value="NZ_FNFP01000002.1"/>
</dbReference>
<organism evidence="2 3">
    <name type="scientific">Natronincola ferrireducens</name>
    <dbReference type="NCBI Taxonomy" id="393762"/>
    <lineage>
        <taxon>Bacteria</taxon>
        <taxon>Bacillati</taxon>
        <taxon>Bacillota</taxon>
        <taxon>Clostridia</taxon>
        <taxon>Peptostreptococcales</taxon>
        <taxon>Natronincolaceae</taxon>
        <taxon>Natronincola</taxon>
    </lineage>
</organism>
<sequence length="393" mass="44967">MGSIVWNEKKILEFNDADKDLIIVSCNSEGIKYSVDNENIILFPALLNKTLILKSLTQQEELKTLMESVKVPLIGEGAAVILDKNFTNKAAWEYLDVQIVIAVSVVEQQTDLTVYLPFNLQKTSISVTKHLVKQLNLLEKKVTYRIANSWNKICAPKHWTYIFGNDIPTLVLEIALPTGFESFLTGFGDVLVKSIMEELGYKPSNEEKSDTLRFLDSLKEKKLCKDILTKEQQELEEIACKLKSCKDELNQLKQSYKEAEEKLEKINNATEEKAVEEQQNSTKSKNKSKKSKGQANKSKKIHLSLTTRKDSEQAYLYHELPFIAKYSKAGPVHQFQRPRPHSSDVVLPPKLIPEYITQNKKENRGDKEISSKKRKINKNIGEINNIYNLMYPK</sequence>
<evidence type="ECO:0000313" key="3">
    <source>
        <dbReference type="Proteomes" id="UP000198718"/>
    </source>
</evidence>
<name>A0A1G9CS75_9FIRM</name>